<dbReference type="Gene3D" id="3.10.129.10">
    <property type="entry name" value="Hotdog Thioesterase"/>
    <property type="match status" value="1"/>
</dbReference>
<dbReference type="RefSeq" id="WP_186962071.1">
    <property type="nucleotide sequence ID" value="NZ_JACOOI010000074.1"/>
</dbReference>
<reference evidence="2 3" key="1">
    <citation type="submission" date="2020-08" db="EMBL/GenBank/DDBJ databases">
        <title>Genome public.</title>
        <authorList>
            <person name="Liu C."/>
            <person name="Sun Q."/>
        </authorList>
    </citation>
    <scope>NUCLEOTIDE SEQUENCE [LARGE SCALE GENOMIC DNA]</scope>
    <source>
        <strain evidence="2 3">BX2</strain>
    </source>
</reference>
<sequence length="161" mass="18702">MKKIINPWKGLDGYMCFGCAPENPQGLHMEFYEDGEDIVAFWEPESHYQGWLETLHGGIQTTMMDELAGWVVLRKLQTSGVTSRLDARFLKSISTREPRLMIRGRIKEQKRNAIFIETEIYNSQNELCSRADIVYFVVTKEQATEKFHFAGCKTEDEKNEQ</sequence>
<dbReference type="EMBL" id="JACOOI010000074">
    <property type="protein sequence ID" value="MBC5646655.1"/>
    <property type="molecule type" value="Genomic_DNA"/>
</dbReference>
<protein>
    <submittedName>
        <fullName evidence="2">PaaI family thioesterase</fullName>
    </submittedName>
</protein>
<comment type="caution">
    <text evidence="2">The sequence shown here is derived from an EMBL/GenBank/DDBJ whole genome shotgun (WGS) entry which is preliminary data.</text>
</comment>
<dbReference type="CDD" id="cd03443">
    <property type="entry name" value="PaaI_thioesterase"/>
    <property type="match status" value="1"/>
</dbReference>
<dbReference type="InterPro" id="IPR029069">
    <property type="entry name" value="HotDog_dom_sf"/>
</dbReference>
<dbReference type="Proteomes" id="UP000644010">
    <property type="component" value="Unassembled WGS sequence"/>
</dbReference>
<dbReference type="SUPFAM" id="SSF54637">
    <property type="entry name" value="Thioesterase/thiol ester dehydrase-isomerase"/>
    <property type="match status" value="1"/>
</dbReference>
<proteinExistence type="predicted"/>
<name>A0ABR7EA66_9BACT</name>
<keyword evidence="3" id="KW-1185">Reference proteome</keyword>
<evidence type="ECO:0000313" key="3">
    <source>
        <dbReference type="Proteomes" id="UP000644010"/>
    </source>
</evidence>
<dbReference type="InterPro" id="IPR006683">
    <property type="entry name" value="Thioestr_dom"/>
</dbReference>
<evidence type="ECO:0000259" key="1">
    <source>
        <dbReference type="Pfam" id="PF03061"/>
    </source>
</evidence>
<feature type="domain" description="Thioesterase" evidence="1">
    <location>
        <begin position="54"/>
        <end position="128"/>
    </location>
</feature>
<dbReference type="Pfam" id="PF03061">
    <property type="entry name" value="4HBT"/>
    <property type="match status" value="1"/>
</dbReference>
<evidence type="ECO:0000313" key="2">
    <source>
        <dbReference type="EMBL" id="MBC5646655.1"/>
    </source>
</evidence>
<gene>
    <name evidence="2" type="ORF">H8S77_27780</name>
</gene>
<accession>A0ABR7EA66</accession>
<organism evidence="2 3">
    <name type="scientific">Parabacteroides segnis</name>
    <dbReference type="NCBI Taxonomy" id="2763058"/>
    <lineage>
        <taxon>Bacteria</taxon>
        <taxon>Pseudomonadati</taxon>
        <taxon>Bacteroidota</taxon>
        <taxon>Bacteroidia</taxon>
        <taxon>Bacteroidales</taxon>
        <taxon>Tannerellaceae</taxon>
        <taxon>Parabacteroides</taxon>
    </lineage>
</organism>